<evidence type="ECO:0000313" key="5">
    <source>
        <dbReference type="Proteomes" id="UP000268844"/>
    </source>
</evidence>
<dbReference type="PANTHER" id="PTHR30137:SF6">
    <property type="entry name" value="LUCIFERASE-LIKE MONOOXYGENASE"/>
    <property type="match status" value="1"/>
</dbReference>
<sequence>MMPNSLKAGFMTAPFALSLQDLAPIAQGSSTPEAMAETVRLAQEADRLGYTRLWYAEHHGMPSIASSVPEILIGSAAAATKHIRVGSGGVMLLNHAPLRIAEAYRTLEALHPGRIDLGIGRAPGGDGYAMRALRSGGGEEFSTYLAELMAFDEENFPADHPFSRVPVSPGGISLPPKWLLGSSGASAQAAGQIGFGYAFAAHFSHTPAAPAFEAYRAAFVPSVDFPEPRTILCLSVICAPTQDEADYLSISQKVNWARFVTGEQRQLSAPEEAMNHKLTPQQQQVIDHQSSLWLVGDPGSMAETISEKARAAGADEVMITTTIHSYELRRRSYALLADALGIAARA</sequence>
<dbReference type="GO" id="GO:0005829">
    <property type="term" value="C:cytosol"/>
    <property type="evidence" value="ECO:0007669"/>
    <property type="project" value="TreeGrafter"/>
</dbReference>
<keyword evidence="4" id="KW-0503">Monooxygenase</keyword>
<dbReference type="InterPro" id="IPR019949">
    <property type="entry name" value="CmoO-like"/>
</dbReference>
<evidence type="ECO:0000256" key="1">
    <source>
        <dbReference type="ARBA" id="ARBA00007789"/>
    </source>
</evidence>
<accession>A0A3S4DPV8</accession>
<evidence type="ECO:0000259" key="3">
    <source>
        <dbReference type="Pfam" id="PF00296"/>
    </source>
</evidence>
<comment type="similarity">
    <text evidence="1">To bacterial alkanal monooxygenase alpha and beta chains.</text>
</comment>
<dbReference type="Pfam" id="PF00296">
    <property type="entry name" value="Bac_luciferase"/>
    <property type="match status" value="1"/>
</dbReference>
<dbReference type="InterPro" id="IPR050766">
    <property type="entry name" value="Bact_Lucif_Oxidored"/>
</dbReference>
<evidence type="ECO:0000313" key="4">
    <source>
        <dbReference type="EMBL" id="VDS04432.1"/>
    </source>
</evidence>
<dbReference type="GO" id="GO:0016705">
    <property type="term" value="F:oxidoreductase activity, acting on paired donors, with incorporation or reduction of molecular oxygen"/>
    <property type="evidence" value="ECO:0007669"/>
    <property type="project" value="InterPro"/>
</dbReference>
<dbReference type="GO" id="GO:0004497">
    <property type="term" value="F:monooxygenase activity"/>
    <property type="evidence" value="ECO:0007669"/>
    <property type="project" value="UniProtKB-KW"/>
</dbReference>
<dbReference type="Proteomes" id="UP000268844">
    <property type="component" value="Unassembled WGS sequence"/>
</dbReference>
<feature type="domain" description="Luciferase-like" evidence="3">
    <location>
        <begin position="26"/>
        <end position="315"/>
    </location>
</feature>
<dbReference type="InterPro" id="IPR011251">
    <property type="entry name" value="Luciferase-like_dom"/>
</dbReference>
<keyword evidence="4" id="KW-0560">Oxidoreductase</keyword>
<dbReference type="FunFam" id="3.20.20.30:FF:000002">
    <property type="entry name" value="LLM class flavin-dependent oxidoreductase"/>
    <property type="match status" value="1"/>
</dbReference>
<dbReference type="CDD" id="cd00347">
    <property type="entry name" value="Flavin_utilizing_monoxygenases"/>
    <property type="match status" value="1"/>
</dbReference>
<protein>
    <recommendedName>
        <fullName evidence="2">Luciferase-like monooxygenase</fullName>
    </recommendedName>
</protein>
<keyword evidence="5" id="KW-1185">Reference proteome</keyword>
<proteinExistence type="predicted"/>
<name>A0A3S4DPV8_9HYPH</name>
<evidence type="ECO:0000256" key="2">
    <source>
        <dbReference type="ARBA" id="ARBA00074555"/>
    </source>
</evidence>
<dbReference type="PANTHER" id="PTHR30137">
    <property type="entry name" value="LUCIFERASE-LIKE MONOOXYGENASE"/>
    <property type="match status" value="1"/>
</dbReference>
<dbReference type="EMBL" id="UZWD01000023">
    <property type="protein sequence ID" value="VDS04432.1"/>
    <property type="molecule type" value="Genomic_DNA"/>
</dbReference>
<organism evidence="4 5">
    <name type="scientific">Devosia equisanguinis</name>
    <dbReference type="NCBI Taxonomy" id="2490941"/>
    <lineage>
        <taxon>Bacteria</taxon>
        <taxon>Pseudomonadati</taxon>
        <taxon>Pseudomonadota</taxon>
        <taxon>Alphaproteobacteria</taxon>
        <taxon>Hyphomicrobiales</taxon>
        <taxon>Devosiaceae</taxon>
        <taxon>Devosia</taxon>
    </lineage>
</organism>
<gene>
    <name evidence="4" type="primary">limB_1</name>
    <name evidence="4" type="ORF">DEVEQU_01568</name>
</gene>
<dbReference type="InterPro" id="IPR036661">
    <property type="entry name" value="Luciferase-like_sf"/>
</dbReference>
<reference evidence="4 5" key="1">
    <citation type="submission" date="2018-12" db="EMBL/GenBank/DDBJ databases">
        <authorList>
            <person name="Criscuolo A."/>
        </authorList>
    </citation>
    <scope>NUCLEOTIDE SEQUENCE [LARGE SCALE GENOMIC DNA]</scope>
    <source>
        <strain evidence="4">ACIP1116281</strain>
    </source>
</reference>
<dbReference type="SUPFAM" id="SSF51679">
    <property type="entry name" value="Bacterial luciferase-like"/>
    <property type="match status" value="1"/>
</dbReference>
<dbReference type="AlphaFoldDB" id="A0A3S4DPV8"/>
<dbReference type="NCBIfam" id="TIGR03558">
    <property type="entry name" value="oxido_grp_1"/>
    <property type="match status" value="1"/>
</dbReference>
<dbReference type="Gene3D" id="3.20.20.30">
    <property type="entry name" value="Luciferase-like domain"/>
    <property type="match status" value="1"/>
</dbReference>